<dbReference type="Pfam" id="PF05225">
    <property type="entry name" value="HTH_psq"/>
    <property type="match status" value="2"/>
</dbReference>
<gene>
    <name evidence="9" type="ORF">SNE40_007920</name>
</gene>
<proteinExistence type="predicted"/>
<dbReference type="SUPFAM" id="SSF46689">
    <property type="entry name" value="Homeodomain-like"/>
    <property type="match status" value="2"/>
</dbReference>
<evidence type="ECO:0000256" key="4">
    <source>
        <dbReference type="ARBA" id="ARBA00023163"/>
    </source>
</evidence>
<protein>
    <recommendedName>
        <fullName evidence="8">HTH psq-type domain-containing protein</fullName>
    </recommendedName>
</protein>
<comment type="subcellular location">
    <subcellularLocation>
        <location evidence="1 6">Nucleus</location>
    </subcellularLocation>
</comment>
<keyword evidence="10" id="KW-1185">Reference proteome</keyword>
<dbReference type="PANTHER" id="PTHR21545:SF13">
    <property type="entry name" value="ECDYSONE-INDUCED PROTEIN 93F, ISOFORM C"/>
    <property type="match status" value="1"/>
</dbReference>
<sequence>MVDCGNPRCAQDRRSFRKELLSWGKKVPVLLAYEAIAGRFGGKEVSDELDKCFNSLESDEPEDFAPENECIYCESKLASIVDIVSKLTDDAKKGKIDPDNAHLRYLHDLLPFCTQYYTTNIKKESEKRTSPKPEDVPISSKIHIELKVPQIPQQPGKNKKDILPNGKRGYTDDDLVSAVCDIRNGKLGTRRASTLYGIPRSTLRNKIFKMEIEDQSSVTDEPDDSNSVDESSINNTNNMKLTDLMQAGSLAFLPPIPFLLPYQKQAELTPEEMERKMEQIRHKHNIDGSRETSPKPAHINELKLPLLADLIHKLVEQRFEMECQKSASKKKSSSTCSSSSSNESQSSLAMSSPYYSPLTAAYLSSLNTSEDPDIRIPSYKSATTSANTQLSEKSKMYGKVYDGGRIGETLKDIIMKTITEKMRFKDGSDSSSEAEISSPLISHLVDRRLPQMTVPNSKYSTNNHTASKRRKESEREKTSQPANTVKKTRPKRGQYRKYNSALLMEAVRAVQRGEMSVHRAGSYYGVPHSTLEYKVKERHLLRQKKMRDTQTTKESKTVTSASSAETSSSTSSPASSKTTTTTKSESTKLSALGFTPSKDSTNNLPWYQPYLNANPEFKADMNFFPSGFALSTPASELLRKLQHKVQSKSSPFSPDSSFEFTGSNHNVSNLGDRYMLYN</sequence>
<dbReference type="InterPro" id="IPR007889">
    <property type="entry name" value="HTH_Psq"/>
</dbReference>
<name>A0AAN8PVT6_PATCE</name>
<feature type="DNA-binding region" description="H-T-H motif" evidence="6">
    <location>
        <begin position="517"/>
        <end position="537"/>
    </location>
</feature>
<evidence type="ECO:0000256" key="2">
    <source>
        <dbReference type="ARBA" id="ARBA00023015"/>
    </source>
</evidence>
<keyword evidence="5 6" id="KW-0539">Nucleus</keyword>
<feature type="compositionally biased region" description="Polar residues" evidence="7">
    <location>
        <begin position="453"/>
        <end position="465"/>
    </location>
</feature>
<dbReference type="PANTHER" id="PTHR21545">
    <property type="entry name" value="TRANSCRIPTION FACTOR MLR1/2"/>
    <property type="match status" value="1"/>
</dbReference>
<feature type="region of interest" description="Disordered" evidence="7">
    <location>
        <begin position="214"/>
        <end position="235"/>
    </location>
</feature>
<keyword evidence="4" id="KW-0804">Transcription</keyword>
<reference evidence="9 10" key="1">
    <citation type="submission" date="2024-01" db="EMBL/GenBank/DDBJ databases">
        <title>The genome of the rayed Mediterranean limpet Patella caerulea (Linnaeus, 1758).</title>
        <authorList>
            <person name="Anh-Thu Weber A."/>
            <person name="Halstead-Nussloch G."/>
        </authorList>
    </citation>
    <scope>NUCLEOTIDE SEQUENCE [LARGE SCALE GENOMIC DNA]</scope>
    <source>
        <strain evidence="9">AATW-2023a</strain>
        <tissue evidence="9">Whole specimen</tissue>
    </source>
</reference>
<accession>A0AAN8PVT6</accession>
<keyword evidence="2" id="KW-0805">Transcription regulation</keyword>
<evidence type="ECO:0000256" key="5">
    <source>
        <dbReference type="ARBA" id="ARBA00023242"/>
    </source>
</evidence>
<dbReference type="GO" id="GO:0006357">
    <property type="term" value="P:regulation of transcription by RNA polymerase II"/>
    <property type="evidence" value="ECO:0007669"/>
    <property type="project" value="TreeGrafter"/>
</dbReference>
<dbReference type="GO" id="GO:0003677">
    <property type="term" value="F:DNA binding"/>
    <property type="evidence" value="ECO:0007669"/>
    <property type="project" value="UniProtKB-UniRule"/>
</dbReference>
<feature type="region of interest" description="Disordered" evidence="7">
    <location>
        <begin position="424"/>
        <end position="497"/>
    </location>
</feature>
<dbReference type="AlphaFoldDB" id="A0AAN8PVT6"/>
<comment type="caution">
    <text evidence="9">The sequence shown here is derived from an EMBL/GenBank/DDBJ whole genome shotgun (WGS) entry which is preliminary data.</text>
</comment>
<dbReference type="InterPro" id="IPR009057">
    <property type="entry name" value="Homeodomain-like_sf"/>
</dbReference>
<evidence type="ECO:0000256" key="6">
    <source>
        <dbReference type="PROSITE-ProRule" id="PRU00320"/>
    </source>
</evidence>
<keyword evidence="3 6" id="KW-0238">DNA-binding</keyword>
<feature type="compositionally biased region" description="Low complexity" evidence="7">
    <location>
        <begin position="333"/>
        <end position="350"/>
    </location>
</feature>
<feature type="compositionally biased region" description="Low complexity" evidence="7">
    <location>
        <begin position="429"/>
        <end position="442"/>
    </location>
</feature>
<feature type="compositionally biased region" description="Basic and acidic residues" evidence="7">
    <location>
        <begin position="541"/>
        <end position="556"/>
    </location>
</feature>
<evidence type="ECO:0000256" key="1">
    <source>
        <dbReference type="ARBA" id="ARBA00004123"/>
    </source>
</evidence>
<feature type="region of interest" description="Disordered" evidence="7">
    <location>
        <begin position="541"/>
        <end position="596"/>
    </location>
</feature>
<evidence type="ECO:0000256" key="3">
    <source>
        <dbReference type="ARBA" id="ARBA00023125"/>
    </source>
</evidence>
<dbReference type="FunFam" id="1.10.10.60:FF:000019">
    <property type="entry name" value="Ligand-dependent corepressor isoform 1"/>
    <property type="match status" value="1"/>
</dbReference>
<evidence type="ECO:0000313" key="9">
    <source>
        <dbReference type="EMBL" id="KAK6185758.1"/>
    </source>
</evidence>
<dbReference type="PROSITE" id="PS50960">
    <property type="entry name" value="HTH_PSQ"/>
    <property type="match status" value="1"/>
</dbReference>
<feature type="region of interest" description="Disordered" evidence="7">
    <location>
        <begin position="325"/>
        <end position="350"/>
    </location>
</feature>
<dbReference type="EMBL" id="JAZGQO010000006">
    <property type="protein sequence ID" value="KAK6185758.1"/>
    <property type="molecule type" value="Genomic_DNA"/>
</dbReference>
<dbReference type="GO" id="GO:0005634">
    <property type="term" value="C:nucleus"/>
    <property type="evidence" value="ECO:0007669"/>
    <property type="project" value="UniProtKB-SubCell"/>
</dbReference>
<evidence type="ECO:0000313" key="10">
    <source>
        <dbReference type="Proteomes" id="UP001347796"/>
    </source>
</evidence>
<organism evidence="9 10">
    <name type="scientific">Patella caerulea</name>
    <name type="common">Rayed Mediterranean limpet</name>
    <dbReference type="NCBI Taxonomy" id="87958"/>
    <lineage>
        <taxon>Eukaryota</taxon>
        <taxon>Metazoa</taxon>
        <taxon>Spiralia</taxon>
        <taxon>Lophotrochozoa</taxon>
        <taxon>Mollusca</taxon>
        <taxon>Gastropoda</taxon>
        <taxon>Patellogastropoda</taxon>
        <taxon>Patelloidea</taxon>
        <taxon>Patellidae</taxon>
        <taxon>Patella</taxon>
    </lineage>
</organism>
<evidence type="ECO:0000256" key="7">
    <source>
        <dbReference type="SAM" id="MobiDB-lite"/>
    </source>
</evidence>
<feature type="compositionally biased region" description="Basic residues" evidence="7">
    <location>
        <begin position="486"/>
        <end position="495"/>
    </location>
</feature>
<dbReference type="Gene3D" id="1.10.10.60">
    <property type="entry name" value="Homeodomain-like"/>
    <property type="match status" value="2"/>
</dbReference>
<evidence type="ECO:0000259" key="8">
    <source>
        <dbReference type="PROSITE" id="PS50960"/>
    </source>
</evidence>
<feature type="compositionally biased region" description="Low complexity" evidence="7">
    <location>
        <begin position="557"/>
        <end position="588"/>
    </location>
</feature>
<feature type="domain" description="HTH psq-type" evidence="8">
    <location>
        <begin position="489"/>
        <end position="541"/>
    </location>
</feature>
<dbReference type="Proteomes" id="UP001347796">
    <property type="component" value="Unassembled WGS sequence"/>
</dbReference>